<evidence type="ECO:0000313" key="3">
    <source>
        <dbReference type="Proteomes" id="UP000776276"/>
    </source>
</evidence>
<dbReference type="EMBL" id="JAHKRT010000002">
    <property type="protein sequence ID" value="MBU3077085.1"/>
    <property type="molecule type" value="Genomic_DNA"/>
</dbReference>
<comment type="caution">
    <text evidence="2">The sequence shown here is derived from an EMBL/GenBank/DDBJ whole genome shotgun (WGS) entry which is preliminary data.</text>
</comment>
<reference evidence="2 3" key="1">
    <citation type="submission" date="2021-06" db="EMBL/GenBank/DDBJ databases">
        <title>Sphingomonas sp. XMGL2, whole genome shotgun sequencing project.</title>
        <authorList>
            <person name="Zhao G."/>
            <person name="Shen L."/>
        </authorList>
    </citation>
    <scope>NUCLEOTIDE SEQUENCE [LARGE SCALE GENOMIC DNA]</scope>
    <source>
        <strain evidence="2 3">XMGL2</strain>
    </source>
</reference>
<dbReference type="NCBIfam" id="TIGR01244">
    <property type="entry name" value="TIGR01244 family sulfur transferase"/>
    <property type="match status" value="1"/>
</dbReference>
<keyword evidence="3" id="KW-1185">Reference proteome</keyword>
<dbReference type="Pfam" id="PF04273">
    <property type="entry name" value="BLH_phosphatase"/>
    <property type="match status" value="1"/>
</dbReference>
<dbReference type="InterPro" id="IPR005939">
    <property type="entry name" value="BLH_phosphatase-like"/>
</dbReference>
<gene>
    <name evidence="2" type="ORF">KOF26_04330</name>
</gene>
<organism evidence="2 3">
    <name type="scientific">Sphingomonas quercus</name>
    <dbReference type="NCBI Taxonomy" id="2842451"/>
    <lineage>
        <taxon>Bacteria</taxon>
        <taxon>Pseudomonadati</taxon>
        <taxon>Pseudomonadota</taxon>
        <taxon>Alphaproteobacteria</taxon>
        <taxon>Sphingomonadales</taxon>
        <taxon>Sphingomonadaceae</taxon>
        <taxon>Sphingomonas</taxon>
    </lineage>
</organism>
<dbReference type="Proteomes" id="UP000776276">
    <property type="component" value="Unassembled WGS sequence"/>
</dbReference>
<evidence type="ECO:0000259" key="1">
    <source>
        <dbReference type="Pfam" id="PF04273"/>
    </source>
</evidence>
<name>A0ABS6BFL6_9SPHN</name>
<evidence type="ECO:0000313" key="2">
    <source>
        <dbReference type="EMBL" id="MBU3077085.1"/>
    </source>
</evidence>
<proteinExistence type="predicted"/>
<accession>A0ABS6BFL6</accession>
<protein>
    <submittedName>
        <fullName evidence="2">TIGR01244 family phosphatase</fullName>
    </submittedName>
</protein>
<sequence>MSEFKKLSDQVFVSRQITVADVEEAKRLGVTLIINNRPDGEEPGQPTAAEIGAAAKAAGIDYRTVPVDHSGFRPEQVAAMGEALDGASGPVLAFCRSGMRSTALWALSQRGKGADGAALMSSARNAGYDLSSISGALTR</sequence>
<feature type="domain" description="Beta-lactamase hydrolase-like protein phosphatase-like" evidence="1">
    <location>
        <begin position="4"/>
        <end position="111"/>
    </location>
</feature>
<dbReference type="RefSeq" id="WP_216320697.1">
    <property type="nucleotide sequence ID" value="NZ_JAHKRT010000002.1"/>
</dbReference>